<evidence type="ECO:0000256" key="12">
    <source>
        <dbReference type="SAM" id="MobiDB-lite"/>
    </source>
</evidence>
<dbReference type="GO" id="GO:0007234">
    <property type="term" value="P:osmosensory signaling via phosphorelay pathway"/>
    <property type="evidence" value="ECO:0007669"/>
    <property type="project" value="TreeGrafter"/>
</dbReference>
<dbReference type="RefSeq" id="WP_142905725.1">
    <property type="nucleotide sequence ID" value="NZ_ML660098.1"/>
</dbReference>
<evidence type="ECO:0000256" key="10">
    <source>
        <dbReference type="ARBA" id="ARBA00023012"/>
    </source>
</evidence>
<dbReference type="AlphaFoldDB" id="A0A545T5V4"/>
<dbReference type="PRINTS" id="PR00344">
    <property type="entry name" value="BCTRLSENSOR"/>
</dbReference>
<dbReference type="InterPro" id="IPR005467">
    <property type="entry name" value="His_kinase_dom"/>
</dbReference>
<dbReference type="PANTHER" id="PTHR42878">
    <property type="entry name" value="TWO-COMPONENT HISTIDINE KINASE"/>
    <property type="match status" value="1"/>
</dbReference>
<dbReference type="InterPro" id="IPR004358">
    <property type="entry name" value="Sig_transdc_His_kin-like_C"/>
</dbReference>
<evidence type="ECO:0000256" key="7">
    <source>
        <dbReference type="ARBA" id="ARBA00022777"/>
    </source>
</evidence>
<dbReference type="Gene3D" id="3.30.450.20">
    <property type="entry name" value="PAS domain"/>
    <property type="match status" value="1"/>
</dbReference>
<keyword evidence="5 13" id="KW-0812">Transmembrane</keyword>
<proteinExistence type="predicted"/>
<comment type="subcellular location">
    <subcellularLocation>
        <location evidence="2">Membrane</location>
        <topology evidence="2">Multi-pass membrane protein</topology>
    </subcellularLocation>
</comment>
<accession>A0A545T5V4</accession>
<evidence type="ECO:0000256" key="11">
    <source>
        <dbReference type="ARBA" id="ARBA00023136"/>
    </source>
</evidence>
<keyword evidence="7" id="KW-0418">Kinase</keyword>
<dbReference type="SMART" id="SM00387">
    <property type="entry name" value="HATPase_c"/>
    <property type="match status" value="1"/>
</dbReference>
<dbReference type="SUPFAM" id="SSF55874">
    <property type="entry name" value="ATPase domain of HSP90 chaperone/DNA topoisomerase II/histidine kinase"/>
    <property type="match status" value="1"/>
</dbReference>
<feature type="transmembrane region" description="Helical" evidence="13">
    <location>
        <begin position="36"/>
        <end position="55"/>
    </location>
</feature>
<evidence type="ECO:0000256" key="3">
    <source>
        <dbReference type="ARBA" id="ARBA00012438"/>
    </source>
</evidence>
<dbReference type="GO" id="GO:0016020">
    <property type="term" value="C:membrane"/>
    <property type="evidence" value="ECO:0007669"/>
    <property type="project" value="UniProtKB-SubCell"/>
</dbReference>
<dbReference type="PANTHER" id="PTHR42878:SF7">
    <property type="entry name" value="SENSOR HISTIDINE KINASE GLRK"/>
    <property type="match status" value="1"/>
</dbReference>
<feature type="compositionally biased region" description="Low complexity" evidence="12">
    <location>
        <begin position="377"/>
        <end position="401"/>
    </location>
</feature>
<dbReference type="Gene3D" id="3.30.565.10">
    <property type="entry name" value="Histidine kinase-like ATPase, C-terminal domain"/>
    <property type="match status" value="1"/>
</dbReference>
<dbReference type="InterPro" id="IPR050351">
    <property type="entry name" value="BphY/WalK/GraS-like"/>
</dbReference>
<dbReference type="CDD" id="cd00075">
    <property type="entry name" value="HATPase"/>
    <property type="match status" value="1"/>
</dbReference>
<dbReference type="GO" id="GO:0005524">
    <property type="term" value="F:ATP binding"/>
    <property type="evidence" value="ECO:0007669"/>
    <property type="project" value="UniProtKB-KW"/>
</dbReference>
<evidence type="ECO:0000256" key="4">
    <source>
        <dbReference type="ARBA" id="ARBA00022679"/>
    </source>
</evidence>
<dbReference type="InterPro" id="IPR003594">
    <property type="entry name" value="HATPase_dom"/>
</dbReference>
<keyword evidence="16" id="KW-1185">Reference proteome</keyword>
<keyword evidence="8" id="KW-0067">ATP-binding</keyword>
<dbReference type="Proteomes" id="UP000319732">
    <property type="component" value="Unassembled WGS sequence"/>
</dbReference>
<organism evidence="15 16">
    <name type="scientific">Exilibacterium tricleocarpae</name>
    <dbReference type="NCBI Taxonomy" id="2591008"/>
    <lineage>
        <taxon>Bacteria</taxon>
        <taxon>Pseudomonadati</taxon>
        <taxon>Pseudomonadota</taxon>
        <taxon>Gammaproteobacteria</taxon>
        <taxon>Cellvibrionales</taxon>
        <taxon>Cellvibrionaceae</taxon>
        <taxon>Exilibacterium</taxon>
    </lineage>
</organism>
<comment type="caution">
    <text evidence="15">The sequence shown here is derived from an EMBL/GenBank/DDBJ whole genome shotgun (WGS) entry which is preliminary data.</text>
</comment>
<feature type="domain" description="Histidine kinase" evidence="14">
    <location>
        <begin position="230"/>
        <end position="488"/>
    </location>
</feature>
<dbReference type="EC" id="2.7.13.3" evidence="3"/>
<dbReference type="Pfam" id="PF02518">
    <property type="entry name" value="HATPase_c"/>
    <property type="match status" value="1"/>
</dbReference>
<dbReference type="GO" id="GO:0030295">
    <property type="term" value="F:protein kinase activator activity"/>
    <property type="evidence" value="ECO:0007669"/>
    <property type="project" value="TreeGrafter"/>
</dbReference>
<feature type="region of interest" description="Disordered" evidence="12">
    <location>
        <begin position="368"/>
        <end position="413"/>
    </location>
</feature>
<keyword evidence="4" id="KW-0808">Transferase</keyword>
<reference evidence="15 16" key="1">
    <citation type="submission" date="2019-06" db="EMBL/GenBank/DDBJ databases">
        <title>Whole genome sequence for Cellvibrionaceae sp. R142.</title>
        <authorList>
            <person name="Wang G."/>
        </authorList>
    </citation>
    <scope>NUCLEOTIDE SEQUENCE [LARGE SCALE GENOMIC DNA]</scope>
    <source>
        <strain evidence="15 16">R142</strain>
    </source>
</reference>
<dbReference type="OrthoDB" id="1931120at2"/>
<keyword evidence="9 13" id="KW-1133">Transmembrane helix</keyword>
<dbReference type="InterPro" id="IPR000014">
    <property type="entry name" value="PAS"/>
</dbReference>
<keyword evidence="10" id="KW-0902">Two-component regulatory system</keyword>
<evidence type="ECO:0000313" key="16">
    <source>
        <dbReference type="Proteomes" id="UP000319732"/>
    </source>
</evidence>
<evidence type="ECO:0000256" key="8">
    <source>
        <dbReference type="ARBA" id="ARBA00022840"/>
    </source>
</evidence>
<protein>
    <recommendedName>
        <fullName evidence="3">histidine kinase</fullName>
        <ecNumber evidence="3">2.7.13.3</ecNumber>
    </recommendedName>
</protein>
<sequence length="488" mass="53030">MASNHFAVAMMVRVSLLALALMGLSAALTHTGFHGITILLTAVTAALLYELYRFVSKTNTELARFLDAARHGDFAQRYPPGSSGAGFEQLSAVFGDIVQRFKATRQQQEEQLRHLKSLTDHIPVPLLSLYPDGRIRLHNNAARRLFGSVNVNRVEKLGAFGQIFADTIQNLEPGNRRLVNFSHDGMERQLAVVATQITTGKIREHLISMQDIQSELDSVQLQAWQDLVRVLTHELMNSITPVASLAKTATDLVDDTRLKLNANAGVEAVAEALADVRRAVDTVARRADGMTQFVQSYRSLTLLPAPQKQTLLLADIFQRVGELFAVDWAARGIDLQVRLEPQRLQLFADPDLLEQMLINLLQNAGQALDGGDKPRAATHPAASSSAASPATVVHPTPVHPTAEPPHTGPTVTMTGRLNQRGRVLLEVADNGPGIPAAIVNEIFVPFFTTKHQGSGVGLALTRQIMIAHGGSVTVQTSDKSGAKFTLVF</sequence>
<dbReference type="Pfam" id="PF13188">
    <property type="entry name" value="PAS_8"/>
    <property type="match status" value="1"/>
</dbReference>
<name>A0A545T5V4_9GAMM</name>
<keyword evidence="11 13" id="KW-0472">Membrane</keyword>
<evidence type="ECO:0000313" key="15">
    <source>
        <dbReference type="EMBL" id="TQV72593.1"/>
    </source>
</evidence>
<evidence type="ECO:0000256" key="2">
    <source>
        <dbReference type="ARBA" id="ARBA00004141"/>
    </source>
</evidence>
<keyword evidence="6" id="KW-0547">Nucleotide-binding</keyword>
<dbReference type="InterPro" id="IPR036890">
    <property type="entry name" value="HATPase_C_sf"/>
</dbReference>
<dbReference type="PROSITE" id="PS50109">
    <property type="entry name" value="HIS_KIN"/>
    <property type="match status" value="1"/>
</dbReference>
<evidence type="ECO:0000256" key="5">
    <source>
        <dbReference type="ARBA" id="ARBA00022692"/>
    </source>
</evidence>
<evidence type="ECO:0000256" key="6">
    <source>
        <dbReference type="ARBA" id="ARBA00022741"/>
    </source>
</evidence>
<dbReference type="InterPro" id="IPR035965">
    <property type="entry name" value="PAS-like_dom_sf"/>
</dbReference>
<evidence type="ECO:0000256" key="9">
    <source>
        <dbReference type="ARBA" id="ARBA00022989"/>
    </source>
</evidence>
<comment type="catalytic activity">
    <reaction evidence="1">
        <text>ATP + protein L-histidine = ADP + protein N-phospho-L-histidine.</text>
        <dbReference type="EC" id="2.7.13.3"/>
    </reaction>
</comment>
<dbReference type="GO" id="GO:0000156">
    <property type="term" value="F:phosphorelay response regulator activity"/>
    <property type="evidence" value="ECO:0007669"/>
    <property type="project" value="TreeGrafter"/>
</dbReference>
<dbReference type="EMBL" id="VHSG01000019">
    <property type="protein sequence ID" value="TQV72593.1"/>
    <property type="molecule type" value="Genomic_DNA"/>
</dbReference>
<gene>
    <name evidence="15" type="ORF">FKG94_17995</name>
</gene>
<evidence type="ECO:0000256" key="13">
    <source>
        <dbReference type="SAM" id="Phobius"/>
    </source>
</evidence>
<evidence type="ECO:0000259" key="14">
    <source>
        <dbReference type="PROSITE" id="PS50109"/>
    </source>
</evidence>
<evidence type="ECO:0000256" key="1">
    <source>
        <dbReference type="ARBA" id="ARBA00000085"/>
    </source>
</evidence>
<dbReference type="SUPFAM" id="SSF55785">
    <property type="entry name" value="PYP-like sensor domain (PAS domain)"/>
    <property type="match status" value="1"/>
</dbReference>
<dbReference type="GO" id="GO:0004673">
    <property type="term" value="F:protein histidine kinase activity"/>
    <property type="evidence" value="ECO:0007669"/>
    <property type="project" value="UniProtKB-EC"/>
</dbReference>